<dbReference type="Pfam" id="PF00561">
    <property type="entry name" value="Abhydrolase_1"/>
    <property type="match status" value="1"/>
</dbReference>
<reference evidence="2 3" key="1">
    <citation type="submission" date="2023-11" db="EMBL/GenBank/DDBJ databases">
        <title>Draft genome sequence of Microbacterium arthrosphaerae JCM 30492.</title>
        <authorList>
            <person name="Zhang G."/>
            <person name="Ding Y."/>
        </authorList>
    </citation>
    <scope>NUCLEOTIDE SEQUENCE [LARGE SCALE GENOMIC DNA]</scope>
    <source>
        <strain evidence="2 3">JCM 30492</strain>
    </source>
</reference>
<name>A0ABU4GW76_9MICO</name>
<dbReference type="GO" id="GO:0016787">
    <property type="term" value="F:hydrolase activity"/>
    <property type="evidence" value="ECO:0007669"/>
    <property type="project" value="UniProtKB-KW"/>
</dbReference>
<dbReference type="InterPro" id="IPR000073">
    <property type="entry name" value="AB_hydrolase_1"/>
</dbReference>
<dbReference type="InterPro" id="IPR000639">
    <property type="entry name" value="Epox_hydrolase-like"/>
</dbReference>
<organism evidence="2 3">
    <name type="scientific">Microbacterium arthrosphaerae</name>
    <dbReference type="NCBI Taxonomy" id="792652"/>
    <lineage>
        <taxon>Bacteria</taxon>
        <taxon>Bacillati</taxon>
        <taxon>Actinomycetota</taxon>
        <taxon>Actinomycetes</taxon>
        <taxon>Micrococcales</taxon>
        <taxon>Microbacteriaceae</taxon>
        <taxon>Microbacterium</taxon>
    </lineage>
</organism>
<dbReference type="EMBL" id="JAWQEV010000001">
    <property type="protein sequence ID" value="MDW4571318.1"/>
    <property type="molecule type" value="Genomic_DNA"/>
</dbReference>
<gene>
    <name evidence="2" type="ORF">R8Z58_00830</name>
</gene>
<dbReference type="SUPFAM" id="SSF53474">
    <property type="entry name" value="alpha/beta-Hydrolases"/>
    <property type="match status" value="1"/>
</dbReference>
<dbReference type="PRINTS" id="PR00412">
    <property type="entry name" value="EPOXHYDRLASE"/>
</dbReference>
<accession>A0ABU4GW76</accession>
<keyword evidence="3" id="KW-1185">Reference proteome</keyword>
<dbReference type="PANTHER" id="PTHR43194">
    <property type="entry name" value="HYDROLASE ALPHA/BETA FOLD FAMILY"/>
    <property type="match status" value="1"/>
</dbReference>
<dbReference type="RefSeq" id="WP_318351865.1">
    <property type="nucleotide sequence ID" value="NZ_JAWQEV010000001.1"/>
</dbReference>
<sequence>MPSIHADDGVRLEYGAHGDPAGRPVVLLAGFKAAAASWRYQVPALAHAGYRVLSVDLRGHGLAERPATGVDMARRGKDVANVLDALDLHRAVLVGGSMGASTVWSYLSQSAAERVAAAVSVDQTPKMLNTADWPHGFYGYAEANADTYFADGIPETGHGTPLFRRGPRLLRLLRAMKGAERELSPGELALLHDHARADWRPVIAATQLPVLFVAGAESEFWPSSHAAAAAALAPRGESAVIAHDGHAANIEQPKAFNAGLLDFLARVG</sequence>
<keyword evidence="2" id="KW-0378">Hydrolase</keyword>
<evidence type="ECO:0000313" key="3">
    <source>
        <dbReference type="Proteomes" id="UP001283109"/>
    </source>
</evidence>
<evidence type="ECO:0000259" key="1">
    <source>
        <dbReference type="Pfam" id="PF00561"/>
    </source>
</evidence>
<dbReference type="Gene3D" id="3.40.50.1820">
    <property type="entry name" value="alpha/beta hydrolase"/>
    <property type="match status" value="1"/>
</dbReference>
<dbReference type="PANTHER" id="PTHR43194:SF2">
    <property type="entry name" value="PEROXISOMAL MEMBRANE PROTEIN LPX1"/>
    <property type="match status" value="1"/>
</dbReference>
<evidence type="ECO:0000313" key="2">
    <source>
        <dbReference type="EMBL" id="MDW4571318.1"/>
    </source>
</evidence>
<dbReference type="InterPro" id="IPR050228">
    <property type="entry name" value="Carboxylesterase_BioH"/>
</dbReference>
<feature type="domain" description="AB hydrolase-1" evidence="1">
    <location>
        <begin position="24"/>
        <end position="252"/>
    </location>
</feature>
<proteinExistence type="predicted"/>
<dbReference type="PRINTS" id="PR00111">
    <property type="entry name" value="ABHYDROLASE"/>
</dbReference>
<dbReference type="Proteomes" id="UP001283109">
    <property type="component" value="Unassembled WGS sequence"/>
</dbReference>
<dbReference type="InterPro" id="IPR029058">
    <property type="entry name" value="AB_hydrolase_fold"/>
</dbReference>
<protein>
    <submittedName>
        <fullName evidence="2">Alpha/beta hydrolase</fullName>
    </submittedName>
</protein>
<comment type="caution">
    <text evidence="2">The sequence shown here is derived from an EMBL/GenBank/DDBJ whole genome shotgun (WGS) entry which is preliminary data.</text>
</comment>